<name>A0A8J4AAX9_9ACTN</name>
<sequence length="191" mass="19678">MRPHMPGEHTAPTGTALIVVDMQNAFVARSAAPETRNGRPLVAEVNARINNAIERGWPIFYTRDIGPWQLPPGDPDGQTVLFPGLQMHGDVVPKGPGKTGGMSGFVLHRNGPGSGGLSDLAARLNATSVDAVVVVGIAADVCVAATAHDALRLGYRVTVDLGASAFVHAHPDGDQAAIADLVDAGILITGA</sequence>
<dbReference type="InterPro" id="IPR050272">
    <property type="entry name" value="Isochorismatase-like_hydrls"/>
</dbReference>
<comment type="caution">
    <text evidence="3">The sequence shown here is derived from an EMBL/GenBank/DDBJ whole genome shotgun (WGS) entry which is preliminary data.</text>
</comment>
<dbReference type="Gene3D" id="3.40.50.850">
    <property type="entry name" value="Isochorismatase-like"/>
    <property type="match status" value="1"/>
</dbReference>
<accession>A0A8J4AAX9</accession>
<dbReference type="EMBL" id="BOPO01000006">
    <property type="protein sequence ID" value="GIL25428.1"/>
    <property type="molecule type" value="Genomic_DNA"/>
</dbReference>
<evidence type="ECO:0000259" key="2">
    <source>
        <dbReference type="Pfam" id="PF00857"/>
    </source>
</evidence>
<keyword evidence="1" id="KW-0378">Hydrolase</keyword>
<dbReference type="SUPFAM" id="SSF52499">
    <property type="entry name" value="Isochorismatase-like hydrolases"/>
    <property type="match status" value="1"/>
</dbReference>
<protein>
    <recommendedName>
        <fullName evidence="2">Isochorismatase-like domain-containing protein</fullName>
    </recommendedName>
</protein>
<evidence type="ECO:0000313" key="3">
    <source>
        <dbReference type="EMBL" id="GIL25428.1"/>
    </source>
</evidence>
<dbReference type="Proteomes" id="UP000614996">
    <property type="component" value="Unassembled WGS sequence"/>
</dbReference>
<feature type="domain" description="Isochorismatase-like" evidence="2">
    <location>
        <begin position="15"/>
        <end position="186"/>
    </location>
</feature>
<dbReference type="GO" id="GO:0016787">
    <property type="term" value="F:hydrolase activity"/>
    <property type="evidence" value="ECO:0007669"/>
    <property type="project" value="UniProtKB-KW"/>
</dbReference>
<dbReference type="InterPro" id="IPR000868">
    <property type="entry name" value="Isochorismatase-like_dom"/>
</dbReference>
<evidence type="ECO:0000256" key="1">
    <source>
        <dbReference type="ARBA" id="ARBA00022801"/>
    </source>
</evidence>
<gene>
    <name evidence="3" type="ORF">NUM_06830</name>
</gene>
<keyword evidence="4" id="KW-1185">Reference proteome</keyword>
<dbReference type="Pfam" id="PF00857">
    <property type="entry name" value="Isochorismatase"/>
    <property type="match status" value="1"/>
</dbReference>
<dbReference type="PANTHER" id="PTHR43540">
    <property type="entry name" value="PEROXYUREIDOACRYLATE/UREIDOACRYLATE AMIDOHYDROLASE-RELATED"/>
    <property type="match status" value="1"/>
</dbReference>
<proteinExistence type="predicted"/>
<dbReference type="AlphaFoldDB" id="A0A8J4AAX9"/>
<organism evidence="3 4">
    <name type="scientific">Actinocatenispora comari</name>
    <dbReference type="NCBI Taxonomy" id="2807577"/>
    <lineage>
        <taxon>Bacteria</taxon>
        <taxon>Bacillati</taxon>
        <taxon>Actinomycetota</taxon>
        <taxon>Actinomycetes</taxon>
        <taxon>Micromonosporales</taxon>
        <taxon>Micromonosporaceae</taxon>
        <taxon>Actinocatenispora</taxon>
    </lineage>
</organism>
<reference evidence="4" key="1">
    <citation type="journal article" date="2021" name="Int. J. Syst. Evol. Microbiol.">
        <title>Actinocatenispora comari sp. nov., an endophytic actinomycete isolated from aerial parts of Comarum salesowianum.</title>
        <authorList>
            <person name="Oyunbileg N."/>
            <person name="Iizaka Y."/>
            <person name="Hamada M."/>
            <person name="Davaapurev B.O."/>
            <person name="Fukumoto A."/>
            <person name="Tsetseg B."/>
            <person name="Kato F."/>
            <person name="Tamura T."/>
            <person name="Batkhuu J."/>
            <person name="Anzai Y."/>
        </authorList>
    </citation>
    <scope>NUCLEOTIDE SEQUENCE [LARGE SCALE GENOMIC DNA]</scope>
    <source>
        <strain evidence="4">NUM-2625</strain>
    </source>
</reference>
<evidence type="ECO:0000313" key="4">
    <source>
        <dbReference type="Proteomes" id="UP000614996"/>
    </source>
</evidence>
<dbReference type="CDD" id="cd00431">
    <property type="entry name" value="cysteine_hydrolases"/>
    <property type="match status" value="1"/>
</dbReference>
<dbReference type="InterPro" id="IPR036380">
    <property type="entry name" value="Isochorismatase-like_sf"/>
</dbReference>